<accession>A0A715YTZ9</accession>
<reference evidence="2" key="2">
    <citation type="submission" date="2019-01" db="EMBL/GenBank/DDBJ databases">
        <authorList>
            <consortium name="NCBI Pathogen Detection Project"/>
        </authorList>
    </citation>
    <scope>NUCLEOTIDE SEQUENCE</scope>
    <source>
        <strain evidence="2">S041T</strain>
    </source>
</reference>
<dbReference type="SUPFAM" id="SSF51338">
    <property type="entry name" value="Composite domain of metallo-dependent hydrolases"/>
    <property type="match status" value="1"/>
</dbReference>
<dbReference type="InterPro" id="IPR032466">
    <property type="entry name" value="Metal_Hydrolase"/>
</dbReference>
<dbReference type="GO" id="GO:0006145">
    <property type="term" value="P:purine nucleobase catabolic process"/>
    <property type="evidence" value="ECO:0007669"/>
    <property type="project" value="TreeGrafter"/>
</dbReference>
<gene>
    <name evidence="2" type="ORF">G1R45_25570</name>
</gene>
<dbReference type="GO" id="GO:0005737">
    <property type="term" value="C:cytoplasm"/>
    <property type="evidence" value="ECO:0007669"/>
    <property type="project" value="TreeGrafter"/>
</dbReference>
<evidence type="ECO:0000259" key="1">
    <source>
        <dbReference type="Pfam" id="PF01979"/>
    </source>
</evidence>
<dbReference type="Gene3D" id="3.20.20.140">
    <property type="entry name" value="Metal-dependent hydrolases"/>
    <property type="match status" value="1"/>
</dbReference>
<dbReference type="InterPro" id="IPR006680">
    <property type="entry name" value="Amidohydro-rel"/>
</dbReference>
<feature type="domain" description="Amidohydrolase-related" evidence="1">
    <location>
        <begin position="50"/>
        <end position="112"/>
    </location>
</feature>
<proteinExistence type="predicted"/>
<dbReference type="InterPro" id="IPR011059">
    <property type="entry name" value="Metal-dep_hydrolase_composite"/>
</dbReference>
<dbReference type="GO" id="GO:0004038">
    <property type="term" value="F:allantoinase activity"/>
    <property type="evidence" value="ECO:0007669"/>
    <property type="project" value="UniProtKB-EC"/>
</dbReference>
<name>A0A715YTZ9_SALTM</name>
<feature type="non-terminal residue" evidence="2">
    <location>
        <position position="178"/>
    </location>
</feature>
<dbReference type="Pfam" id="PF01979">
    <property type="entry name" value="Amidohydro_1"/>
    <property type="match status" value="1"/>
</dbReference>
<dbReference type="EMBL" id="DAAOQC010000074">
    <property type="protein sequence ID" value="HAD5026458.1"/>
    <property type="molecule type" value="Genomic_DNA"/>
</dbReference>
<dbReference type="EC" id="3.5.2.5" evidence="2"/>
<evidence type="ECO:0000313" key="2">
    <source>
        <dbReference type="EMBL" id="HAD5026458.1"/>
    </source>
</evidence>
<protein>
    <submittedName>
        <fullName evidence="2">Allantoinase</fullName>
        <ecNumber evidence="2">3.5.2.5</ecNumber>
    </submittedName>
</protein>
<sequence>MSFDLIIKNGTVILENEARVIDIAVQGGKIAAIGENLGEAKNVLDATGLIVSPGMVDAHTHISEPGRTHWEGYETGTRAAAKGGITTMIEMPLNQLPATVDRETIELKFDAAKGKLTIDAAQLGGLVSYNLDRLHELDEVGVVGFKCFVATCGDRGIDNDFRDVNDWQFYKGAQKLGE</sequence>
<dbReference type="InterPro" id="IPR050138">
    <property type="entry name" value="DHOase/Allantoinase_Hydrolase"/>
</dbReference>
<dbReference type="PANTHER" id="PTHR43668:SF4">
    <property type="entry name" value="ALLANTOINASE"/>
    <property type="match status" value="1"/>
</dbReference>
<dbReference type="SUPFAM" id="SSF51556">
    <property type="entry name" value="Metallo-dependent hydrolases"/>
    <property type="match status" value="1"/>
</dbReference>
<dbReference type="PANTHER" id="PTHR43668">
    <property type="entry name" value="ALLANTOINASE"/>
    <property type="match status" value="1"/>
</dbReference>
<organism evidence="2">
    <name type="scientific">Salmonella typhimurium</name>
    <dbReference type="NCBI Taxonomy" id="90371"/>
    <lineage>
        <taxon>Bacteria</taxon>
        <taxon>Pseudomonadati</taxon>
        <taxon>Pseudomonadota</taxon>
        <taxon>Gammaproteobacteria</taxon>
        <taxon>Enterobacterales</taxon>
        <taxon>Enterobacteriaceae</taxon>
        <taxon>Salmonella</taxon>
    </lineage>
</organism>
<comment type="caution">
    <text evidence="2">The sequence shown here is derived from an EMBL/GenBank/DDBJ whole genome shotgun (WGS) entry which is preliminary data.</text>
</comment>
<dbReference type="AlphaFoldDB" id="A0A715YTZ9"/>
<keyword evidence="2" id="KW-0378">Hydrolase</keyword>
<reference evidence="2" key="1">
    <citation type="journal article" date="2018" name="Genome Biol.">
        <title>SKESA: strategic k-mer extension for scrupulous assemblies.</title>
        <authorList>
            <person name="Souvorov A."/>
            <person name="Agarwala R."/>
            <person name="Lipman D.J."/>
        </authorList>
    </citation>
    <scope>NUCLEOTIDE SEQUENCE</scope>
    <source>
        <strain evidence="2">S041T</strain>
    </source>
</reference>